<keyword evidence="2" id="KW-1185">Reference proteome</keyword>
<dbReference type="EMBL" id="JBBLXS010000067">
    <property type="protein sequence ID" value="MEK0184684.1"/>
    <property type="molecule type" value="Genomic_DNA"/>
</dbReference>
<protein>
    <submittedName>
        <fullName evidence="1">Uncharacterized protein</fullName>
    </submittedName>
</protein>
<dbReference type="Proteomes" id="UP001384579">
    <property type="component" value="Unassembled WGS sequence"/>
</dbReference>
<reference evidence="1 2" key="1">
    <citation type="journal article" date="2020" name="Harmful Algae">
        <title>Molecular and morphological characterization of a novel dihydroanatoxin-a producing Microcoleus species (cyanobacteria) from the Russian River, California, USA.</title>
        <authorList>
            <person name="Conklin K.Y."/>
            <person name="Stancheva R."/>
            <person name="Otten T.G."/>
            <person name="Fadness R."/>
            <person name="Boyer G.L."/>
            <person name="Read B."/>
            <person name="Zhang X."/>
            <person name="Sheath R.G."/>
        </authorList>
    </citation>
    <scope>NUCLEOTIDE SEQUENCE [LARGE SCALE GENOMIC DNA]</scope>
    <source>
        <strain evidence="1 2">PTRS2</strain>
    </source>
</reference>
<comment type="caution">
    <text evidence="1">The sequence shown here is derived from an EMBL/GenBank/DDBJ whole genome shotgun (WGS) entry which is preliminary data.</text>
</comment>
<sequence>MTQFVLDSFQALSSSIKTKIEEARQKLETEFVISEFDSLILILTTKIDEINSLAPSHWKNIKLFNHEDAKDTKSEERSSTSFAEEGVIHEHLTAEELFVISKKFEEVNEFVLYDIGKYAWKISLDEKLKEIIKKFTDDCSKDLKTCQILYEALGLIDLASTTKDEIDRCVHYVRAYQLFRELATNYWDNIPVEGRQPFSLLHKKILEAGTFSLCSVFAKDKDLKSLPKKQLENLSISVEEISKLNPLNGIINYLPELEKVVNIAVEETRKWIELGIDISDPCVVTPLEETADKYPAIAEYCNDILIEMVKEQMNPRKNSSPDINAEILEEF</sequence>
<organism evidence="1 2">
    <name type="scientific">Microcoleus anatoxicus PTRS2</name>
    <dbReference type="NCBI Taxonomy" id="2705321"/>
    <lineage>
        <taxon>Bacteria</taxon>
        <taxon>Bacillati</taxon>
        <taxon>Cyanobacteriota</taxon>
        <taxon>Cyanophyceae</taxon>
        <taxon>Oscillatoriophycideae</taxon>
        <taxon>Oscillatoriales</taxon>
        <taxon>Microcoleaceae</taxon>
        <taxon>Microcoleus</taxon>
        <taxon>Microcoleus anatoxicus</taxon>
    </lineage>
</organism>
<gene>
    <name evidence="1" type="ORF">WMG39_07405</name>
</gene>
<name>A0ABU8YJX0_9CYAN</name>
<dbReference type="RefSeq" id="WP_340517193.1">
    <property type="nucleotide sequence ID" value="NZ_JBBLXS010000067.1"/>
</dbReference>
<evidence type="ECO:0000313" key="2">
    <source>
        <dbReference type="Proteomes" id="UP001384579"/>
    </source>
</evidence>
<evidence type="ECO:0000313" key="1">
    <source>
        <dbReference type="EMBL" id="MEK0184684.1"/>
    </source>
</evidence>
<accession>A0ABU8YJX0</accession>
<proteinExistence type="predicted"/>